<gene>
    <name evidence="1" type="ORF">GJA_4792</name>
</gene>
<dbReference type="STRING" id="1349767.GJA_4792"/>
<dbReference type="Proteomes" id="UP000027604">
    <property type="component" value="Chromosome I"/>
</dbReference>
<keyword evidence="2" id="KW-1185">Reference proteome</keyword>
<dbReference type="EMBL" id="HG322949">
    <property type="protein sequence ID" value="CDG85396.1"/>
    <property type="molecule type" value="Genomic_DNA"/>
</dbReference>
<sequence>MAKVYNNKEEIMRDVAKEVYAKMKVGSVAWVRPVTAKGDTIESFQSAHDSARQLEEEGLITIGGIKRQGDGLIEAIRIHRIA</sequence>
<evidence type="ECO:0000313" key="1">
    <source>
        <dbReference type="EMBL" id="CDG85396.1"/>
    </source>
</evidence>
<protein>
    <submittedName>
        <fullName evidence="1">Uncharacterized protein</fullName>
    </submittedName>
</protein>
<name>W0VBY3_9BURK</name>
<proteinExistence type="predicted"/>
<evidence type="ECO:0000313" key="2">
    <source>
        <dbReference type="Proteomes" id="UP000027604"/>
    </source>
</evidence>
<reference evidence="1 2" key="1">
    <citation type="journal article" date="2015" name="Genome Announc.">
        <title>Genome Sequence of Mushroom Soft-Rot Pathogen Janthinobacterium agaricidamnosum.</title>
        <authorList>
            <person name="Graupner K."/>
            <person name="Lackner G."/>
            <person name="Hertweck C."/>
        </authorList>
    </citation>
    <scope>NUCLEOTIDE SEQUENCE [LARGE SCALE GENOMIC DNA]</scope>
    <source>
        <strain evidence="2">NBRC 102515 / DSM 9628</strain>
    </source>
</reference>
<dbReference type="HOGENOM" id="CLU_2553705_0_0_4"/>
<organism evidence="1 2">
    <name type="scientific">Janthinobacterium agaricidamnosum NBRC 102515 = DSM 9628</name>
    <dbReference type="NCBI Taxonomy" id="1349767"/>
    <lineage>
        <taxon>Bacteria</taxon>
        <taxon>Pseudomonadati</taxon>
        <taxon>Pseudomonadota</taxon>
        <taxon>Betaproteobacteria</taxon>
        <taxon>Burkholderiales</taxon>
        <taxon>Oxalobacteraceae</taxon>
        <taxon>Janthinobacterium</taxon>
    </lineage>
</organism>
<dbReference type="PATRIC" id="fig|1349767.4.peg.1418"/>
<dbReference type="AlphaFoldDB" id="W0VBY3"/>
<accession>W0VBY3</accession>
<dbReference type="KEGG" id="jag:GJA_4792"/>